<dbReference type="EMBL" id="ANOG01000661">
    <property type="protein sequence ID" value="EMI18481.1"/>
    <property type="molecule type" value="Genomic_DNA"/>
</dbReference>
<comment type="caution">
    <text evidence="3">The sequence shown here is derived from an EMBL/GenBank/DDBJ whole genome shotgun (WGS) entry which is preliminary data.</text>
</comment>
<dbReference type="AlphaFoldDB" id="M5RH44"/>
<evidence type="ECO:0000256" key="1">
    <source>
        <dbReference type="ARBA" id="ARBA00022729"/>
    </source>
</evidence>
<accession>M5RH44</accession>
<keyword evidence="4" id="KW-1185">Reference proteome</keyword>
<dbReference type="PANTHER" id="PTHR16026">
    <property type="entry name" value="CARTILAGE ACIDIC PROTEIN 1"/>
    <property type="match status" value="1"/>
</dbReference>
<organism evidence="3 4">
    <name type="scientific">Rhodopirellula maiorica SM1</name>
    <dbReference type="NCBI Taxonomy" id="1265738"/>
    <lineage>
        <taxon>Bacteria</taxon>
        <taxon>Pseudomonadati</taxon>
        <taxon>Planctomycetota</taxon>
        <taxon>Planctomycetia</taxon>
        <taxon>Pirellulales</taxon>
        <taxon>Pirellulaceae</taxon>
        <taxon>Novipirellula</taxon>
    </lineage>
</organism>
<feature type="domain" description="ASPIC/UnbV" evidence="2">
    <location>
        <begin position="266"/>
        <end position="332"/>
    </location>
</feature>
<evidence type="ECO:0000259" key="2">
    <source>
        <dbReference type="Pfam" id="PF07593"/>
    </source>
</evidence>
<dbReference type="Pfam" id="PF07593">
    <property type="entry name" value="UnbV_ASPIC"/>
    <property type="match status" value="1"/>
</dbReference>
<dbReference type="Proteomes" id="UP000011991">
    <property type="component" value="Unassembled WGS sequence"/>
</dbReference>
<protein>
    <submittedName>
        <fullName evidence="3">ASPIC/UnbV domain-containing protein</fullName>
    </submittedName>
</protein>
<dbReference type="InterPro" id="IPR013517">
    <property type="entry name" value="FG-GAP"/>
</dbReference>
<dbReference type="InterPro" id="IPR028994">
    <property type="entry name" value="Integrin_alpha_N"/>
</dbReference>
<dbReference type="Pfam" id="PF13517">
    <property type="entry name" value="FG-GAP_3"/>
    <property type="match status" value="1"/>
</dbReference>
<dbReference type="PANTHER" id="PTHR16026:SF0">
    <property type="entry name" value="CARTILAGE ACIDIC PROTEIN 1"/>
    <property type="match status" value="1"/>
</dbReference>
<reference evidence="3 4" key="1">
    <citation type="journal article" date="2013" name="Mar. Genomics">
        <title>Expression of sulfatases in Rhodopirellula baltica and the diversity of sulfatases in the genus Rhodopirellula.</title>
        <authorList>
            <person name="Wegner C.E."/>
            <person name="Richter-Heitmann T."/>
            <person name="Klindworth A."/>
            <person name="Klockow C."/>
            <person name="Richter M."/>
            <person name="Achstetter T."/>
            <person name="Glockner F.O."/>
            <person name="Harder J."/>
        </authorList>
    </citation>
    <scope>NUCLEOTIDE SEQUENCE [LARGE SCALE GENOMIC DNA]</scope>
    <source>
        <strain evidence="3 4">SM1</strain>
    </source>
</reference>
<gene>
    <name evidence="3" type="ORF">RMSM_04590</name>
</gene>
<dbReference type="Gene3D" id="2.130.10.130">
    <property type="entry name" value="Integrin alpha, N-terminal"/>
    <property type="match status" value="1"/>
</dbReference>
<dbReference type="SUPFAM" id="SSF69318">
    <property type="entry name" value="Integrin alpha N-terminal domain"/>
    <property type="match status" value="1"/>
</dbReference>
<dbReference type="InterPro" id="IPR011519">
    <property type="entry name" value="UnbV_ASPIC"/>
</dbReference>
<evidence type="ECO:0000313" key="4">
    <source>
        <dbReference type="Proteomes" id="UP000011991"/>
    </source>
</evidence>
<dbReference type="InterPro" id="IPR027039">
    <property type="entry name" value="Crtac1"/>
</dbReference>
<dbReference type="PATRIC" id="fig|1265738.3.peg.4609"/>
<sequence length="349" mass="38638">MFDAQADRVWRGIDDGTMQDVSEKWIDPSVRGRGLGLVVGQIDERPGLDVYVANDMTVNHLWSGERDASEFEMRELGSIRGLGVNGKSQSQASMGIAFADADDDGDFDLYLTHFAKEHHTYYEQRRPGFWVDRSFQTGLAQPSIEMLGFGTQWCDFDNDGAKELIVTNGHIDDFHQTGVAYRMPGQVFRRTPAGKWEDCDRGSLGSYFQIDHLGRALAIADLNRDGRSDVLITHLYEPVAMLINHTEGSGKSIRCTLKSTRTHRDAIGAVVSITVGQRTYRSMVSAGDGYMSSNERTVSFGVGASDRVESVSVHWPSGGMQTYENLHSGAEYLVVEGEPAFRYADDGGK</sequence>
<evidence type="ECO:0000313" key="3">
    <source>
        <dbReference type="EMBL" id="EMI18481.1"/>
    </source>
</evidence>
<name>M5RH44_9BACT</name>
<proteinExistence type="predicted"/>
<keyword evidence="1" id="KW-0732">Signal</keyword>